<feature type="coiled-coil region" evidence="4">
    <location>
        <begin position="228"/>
        <end position="262"/>
    </location>
</feature>
<evidence type="ECO:0000313" key="7">
    <source>
        <dbReference type="EMBL" id="UXI68092.1"/>
    </source>
</evidence>
<reference evidence="7" key="1">
    <citation type="submission" date="2022-09" db="EMBL/GenBank/DDBJ databases">
        <title>Tahibacter sp. nov., isolated from a fresh water.</title>
        <authorList>
            <person name="Baek J.H."/>
            <person name="Lee J.K."/>
            <person name="Kim J.M."/>
            <person name="Jeon C.O."/>
        </authorList>
    </citation>
    <scope>NUCLEOTIDE SEQUENCE</scope>
    <source>
        <strain evidence="7">W38</strain>
    </source>
</reference>
<evidence type="ECO:0000313" key="8">
    <source>
        <dbReference type="Proteomes" id="UP001064632"/>
    </source>
</evidence>
<evidence type="ECO:0000256" key="1">
    <source>
        <dbReference type="ARBA" id="ARBA00000085"/>
    </source>
</evidence>
<evidence type="ECO:0000256" key="3">
    <source>
        <dbReference type="ARBA" id="ARBA00022553"/>
    </source>
</evidence>
<dbReference type="EMBL" id="CP104694">
    <property type="protein sequence ID" value="UXI68092.1"/>
    <property type="molecule type" value="Genomic_DNA"/>
</dbReference>
<dbReference type="Pfam" id="PF00512">
    <property type="entry name" value="HisKA"/>
    <property type="match status" value="1"/>
</dbReference>
<dbReference type="InterPro" id="IPR036097">
    <property type="entry name" value="HisK_dim/P_sf"/>
</dbReference>
<feature type="domain" description="Histidine kinase" evidence="6">
    <location>
        <begin position="271"/>
        <end position="504"/>
    </location>
</feature>
<keyword evidence="8" id="KW-1185">Reference proteome</keyword>
<dbReference type="PROSITE" id="PS50109">
    <property type="entry name" value="HIS_KIN"/>
    <property type="match status" value="1"/>
</dbReference>
<keyword evidence="5" id="KW-0472">Membrane</keyword>
<keyword evidence="7" id="KW-0067">ATP-binding</keyword>
<accession>A0ABY6BEZ7</accession>
<keyword evidence="3" id="KW-0597">Phosphoprotein</keyword>
<dbReference type="SUPFAM" id="SSF55874">
    <property type="entry name" value="ATPase domain of HSP90 chaperone/DNA topoisomerase II/histidine kinase"/>
    <property type="match status" value="1"/>
</dbReference>
<evidence type="ECO:0000259" key="6">
    <source>
        <dbReference type="PROSITE" id="PS50109"/>
    </source>
</evidence>
<dbReference type="Proteomes" id="UP001064632">
    <property type="component" value="Chromosome"/>
</dbReference>
<name>A0ABY6BEZ7_9GAMM</name>
<dbReference type="SUPFAM" id="SSF47384">
    <property type="entry name" value="Homodimeric domain of signal transducing histidine kinase"/>
    <property type="match status" value="1"/>
</dbReference>
<comment type="catalytic activity">
    <reaction evidence="1">
        <text>ATP + protein L-histidine = ADP + protein N-phospho-L-histidine.</text>
        <dbReference type="EC" id="2.7.13.3"/>
    </reaction>
</comment>
<dbReference type="PRINTS" id="PR00344">
    <property type="entry name" value="BCTRLSENSOR"/>
</dbReference>
<feature type="transmembrane region" description="Helical" evidence="5">
    <location>
        <begin position="57"/>
        <end position="74"/>
    </location>
</feature>
<protein>
    <recommendedName>
        <fullName evidence="2">histidine kinase</fullName>
        <ecNumber evidence="2">2.7.13.3</ecNumber>
    </recommendedName>
</protein>
<feature type="transmembrane region" description="Helical" evidence="5">
    <location>
        <begin position="173"/>
        <end position="195"/>
    </location>
</feature>
<dbReference type="Gene3D" id="3.30.565.10">
    <property type="entry name" value="Histidine kinase-like ATPase, C-terminal domain"/>
    <property type="match status" value="1"/>
</dbReference>
<dbReference type="InterPro" id="IPR004358">
    <property type="entry name" value="Sig_transdc_His_kin-like_C"/>
</dbReference>
<evidence type="ECO:0000256" key="2">
    <source>
        <dbReference type="ARBA" id="ARBA00012438"/>
    </source>
</evidence>
<feature type="transmembrane region" description="Helical" evidence="5">
    <location>
        <begin position="148"/>
        <end position="167"/>
    </location>
</feature>
<dbReference type="RefSeq" id="WP_261695054.1">
    <property type="nucleotide sequence ID" value="NZ_CP104694.1"/>
</dbReference>
<evidence type="ECO:0000256" key="5">
    <source>
        <dbReference type="SAM" id="Phobius"/>
    </source>
</evidence>
<evidence type="ECO:0000256" key="4">
    <source>
        <dbReference type="SAM" id="Coils"/>
    </source>
</evidence>
<dbReference type="CDD" id="cd00082">
    <property type="entry name" value="HisKA"/>
    <property type="match status" value="1"/>
</dbReference>
<dbReference type="SMART" id="SM00388">
    <property type="entry name" value="HisKA"/>
    <property type="match status" value="1"/>
</dbReference>
<dbReference type="InterPro" id="IPR036890">
    <property type="entry name" value="HATPase_C_sf"/>
</dbReference>
<dbReference type="InterPro" id="IPR005467">
    <property type="entry name" value="His_kinase_dom"/>
</dbReference>
<dbReference type="PANTHER" id="PTHR43065">
    <property type="entry name" value="SENSOR HISTIDINE KINASE"/>
    <property type="match status" value="1"/>
</dbReference>
<dbReference type="SMART" id="SM00387">
    <property type="entry name" value="HATPase_c"/>
    <property type="match status" value="1"/>
</dbReference>
<proteinExistence type="predicted"/>
<keyword evidence="4" id="KW-0175">Coiled coil</keyword>
<dbReference type="InterPro" id="IPR003661">
    <property type="entry name" value="HisK_dim/P_dom"/>
</dbReference>
<dbReference type="EC" id="2.7.13.3" evidence="2"/>
<dbReference type="GO" id="GO:0005524">
    <property type="term" value="F:ATP binding"/>
    <property type="evidence" value="ECO:0007669"/>
    <property type="project" value="UniProtKB-KW"/>
</dbReference>
<dbReference type="InterPro" id="IPR003594">
    <property type="entry name" value="HATPase_dom"/>
</dbReference>
<dbReference type="Pfam" id="PF02518">
    <property type="entry name" value="HATPase_c"/>
    <property type="match status" value="1"/>
</dbReference>
<dbReference type="Gene3D" id="1.10.287.130">
    <property type="match status" value="1"/>
</dbReference>
<organism evidence="7 8">
    <name type="scientific">Tahibacter amnicola</name>
    <dbReference type="NCBI Taxonomy" id="2976241"/>
    <lineage>
        <taxon>Bacteria</taxon>
        <taxon>Pseudomonadati</taxon>
        <taxon>Pseudomonadota</taxon>
        <taxon>Gammaproteobacteria</taxon>
        <taxon>Lysobacterales</taxon>
        <taxon>Rhodanobacteraceae</taxon>
        <taxon>Tahibacter</taxon>
    </lineage>
</organism>
<feature type="transmembrane region" description="Helical" evidence="5">
    <location>
        <begin position="26"/>
        <end position="45"/>
    </location>
</feature>
<gene>
    <name evidence="7" type="ORF">N4264_00105</name>
</gene>
<keyword evidence="5" id="KW-0812">Transmembrane</keyword>
<feature type="transmembrane region" description="Helical" evidence="5">
    <location>
        <begin position="95"/>
        <end position="117"/>
    </location>
</feature>
<sequence>MRNPFSLAPKYEKYRVSLEEALADDLYKRAAVPAVLFIPGLYLYYLVLAEAVTRRPALGWIFVLMSLLLFPRVLSILRAAQIKRRFPNPRTRIELFALGSATYGTCWAALNLTAAPVITAEELALMAVTTAGITASGMVGMNASVTSYLFSVVPNVASIIVVGAIGPPMQNRTMFVVIMSVFLLTLILISIAMHVKGRNALLLQIQIAEAYANMQEAHLQLQAEVAERVAAEHALAQRNHELEQLNRELTDTQSQLLQSEKMASVGQLAAGVAHEINNPIAFVRSNLHTLKGYMESILAGIETVRTASGGAAEVEAAELEFLREDIPSLLEESIEGATRVEKIVKDLKEFSHVDEAEWQKVDLHAGLETTLNVAAHEIKYKAEVIRDYGELPLVECLPFQINQVFLNLLVNAAHAIDSRGTITVRTGVDEDVAWVQVVDTGRGIEPAVVHRIFEPFFTTKPVGVGTGLGLSVSYGIVQKHGGTIEVASKVGVGSIFTVRLPIRGHRT</sequence>
<dbReference type="PANTHER" id="PTHR43065:SF50">
    <property type="entry name" value="HISTIDINE KINASE"/>
    <property type="match status" value="1"/>
</dbReference>
<keyword evidence="5" id="KW-1133">Transmembrane helix</keyword>
<keyword evidence="7" id="KW-0547">Nucleotide-binding</keyword>